<evidence type="ECO:0000256" key="1">
    <source>
        <dbReference type="SAM" id="MobiDB-lite"/>
    </source>
</evidence>
<dbReference type="GO" id="GO:0016422">
    <property type="term" value="F:mRNA (2'-O-methyladenosine-N6-)-methyltransferase activity"/>
    <property type="evidence" value="ECO:0007669"/>
    <property type="project" value="InterPro"/>
</dbReference>
<keyword evidence="3" id="KW-0808">Transferase</keyword>
<dbReference type="PANTHER" id="PTHR21727">
    <property type="entry name" value="PHOSPHORYLATED CTD INTERACTING FACTOR 1"/>
    <property type="match status" value="1"/>
</dbReference>
<name>A0A830HVD7_9CHLO</name>
<keyword evidence="3" id="KW-0489">Methyltransferase</keyword>
<evidence type="ECO:0000259" key="2">
    <source>
        <dbReference type="Pfam" id="PF12237"/>
    </source>
</evidence>
<evidence type="ECO:0000313" key="4">
    <source>
        <dbReference type="Proteomes" id="UP000660262"/>
    </source>
</evidence>
<sequence length="490" mass="51823">MVKRGRKRAKDAPALGAAAGGAKKLRRTETKLHDHTSAAPTGAGAAVAGVPRRARAVEPWDLTVAAPQGIPPAPLRCVCRSAAAAATLEVRRAKAVEALRKALARQCEALGLDAPPQLALERWRFACKLAEEQGGTQLAGAKGKRRKRGLCGVLGTPDPLLPCGSGVAGGDGGGLVEDLVRAGVDTAKAERAAEELHAASVAEAAKLEALARRLVDGGDATATAAAGRLSVARHRHSLDYTLDGCFVKLTHAAHEKLVELHRRHCASPGTGERADAVDLRLFALLLRYKTLHGHGFQAAAGPPVFRLLYERLGVTMECFASPLNAYFACFCSAFPDVDAPFGSAGSFWSCSPRRGSFEVNPPFVSYMLDRAAARCVQLLEAAEDTGDPLAFCFVQPGWTELEAWTSLSKSAFLRLRVVVAAADHGFCDGASHQRQDPFRTSPYDTGVFVLQTSAAATKWPVGEALEPELRAAFAQCLPSQAAAKRQGRAA</sequence>
<accession>A0A830HVD7</accession>
<dbReference type="GO" id="GO:0099122">
    <property type="term" value="F:RNA polymerase II C-terminal domain binding"/>
    <property type="evidence" value="ECO:0007669"/>
    <property type="project" value="InterPro"/>
</dbReference>
<dbReference type="Pfam" id="PF12237">
    <property type="entry name" value="PCIF1_WW"/>
    <property type="match status" value="1"/>
</dbReference>
<organism evidence="3 4">
    <name type="scientific">Pycnococcus provasolii</name>
    <dbReference type="NCBI Taxonomy" id="41880"/>
    <lineage>
        <taxon>Eukaryota</taxon>
        <taxon>Viridiplantae</taxon>
        <taxon>Chlorophyta</taxon>
        <taxon>Pseudoscourfieldiophyceae</taxon>
        <taxon>Pseudoscourfieldiales</taxon>
        <taxon>Pycnococcaceae</taxon>
        <taxon>Pycnococcus</taxon>
    </lineage>
</organism>
<dbReference type="Proteomes" id="UP000660262">
    <property type="component" value="Unassembled WGS sequence"/>
</dbReference>
<comment type="caution">
    <text evidence="3">The sequence shown here is derived from an EMBL/GenBank/DDBJ whole genome shotgun (WGS) entry which is preliminary data.</text>
</comment>
<feature type="domain" description="PCIF1 WW" evidence="2">
    <location>
        <begin position="271"/>
        <end position="429"/>
    </location>
</feature>
<gene>
    <name evidence="3" type="ORF">PPROV_000964800</name>
</gene>
<proteinExistence type="predicted"/>
<dbReference type="OrthoDB" id="567664at2759"/>
<dbReference type="InterPro" id="IPR039881">
    <property type="entry name" value="PCIF1-like"/>
</dbReference>
<reference evidence="3" key="1">
    <citation type="submission" date="2020-10" db="EMBL/GenBank/DDBJ databases">
        <title>Unveiling of a novel bifunctional photoreceptor, Dualchrome1, isolated from a cosmopolitan green alga.</title>
        <authorList>
            <person name="Suzuki S."/>
            <person name="Kawachi M."/>
        </authorList>
    </citation>
    <scope>NUCLEOTIDE SEQUENCE</scope>
    <source>
        <strain evidence="3">NIES 2893</strain>
    </source>
</reference>
<protein>
    <submittedName>
        <fullName evidence="3">mRNA (2'-O-methyladenosine-N(6)-)-methyltransferase</fullName>
    </submittedName>
</protein>
<dbReference type="AlphaFoldDB" id="A0A830HVD7"/>
<dbReference type="EMBL" id="BNJQ01000031">
    <property type="protein sequence ID" value="GHP10918.1"/>
    <property type="molecule type" value="Genomic_DNA"/>
</dbReference>
<dbReference type="InterPro" id="IPR022035">
    <property type="entry name" value="PCIF1_WW"/>
</dbReference>
<feature type="compositionally biased region" description="Low complexity" evidence="1">
    <location>
        <begin position="12"/>
        <end position="22"/>
    </location>
</feature>
<keyword evidence="4" id="KW-1185">Reference proteome</keyword>
<evidence type="ECO:0000313" key="3">
    <source>
        <dbReference type="EMBL" id="GHP10918.1"/>
    </source>
</evidence>
<feature type="region of interest" description="Disordered" evidence="1">
    <location>
        <begin position="1"/>
        <end position="26"/>
    </location>
</feature>
<dbReference type="PANTHER" id="PTHR21727:SF0">
    <property type="entry name" value="MRNA (2'-O-METHYLADENOSINE-N(6)-)-METHYLTRANSFERASE"/>
    <property type="match status" value="1"/>
</dbReference>
<dbReference type="GO" id="GO:0032259">
    <property type="term" value="P:methylation"/>
    <property type="evidence" value="ECO:0007669"/>
    <property type="project" value="UniProtKB-KW"/>
</dbReference>